<accession>A0AA38KWD0</accession>
<reference evidence="2 3" key="1">
    <citation type="journal article" date="2021" name="Nat. Plants">
        <title>The Taxus genome provides insights into paclitaxel biosynthesis.</title>
        <authorList>
            <person name="Xiong X."/>
            <person name="Gou J."/>
            <person name="Liao Q."/>
            <person name="Li Y."/>
            <person name="Zhou Q."/>
            <person name="Bi G."/>
            <person name="Li C."/>
            <person name="Du R."/>
            <person name="Wang X."/>
            <person name="Sun T."/>
            <person name="Guo L."/>
            <person name="Liang H."/>
            <person name="Lu P."/>
            <person name="Wu Y."/>
            <person name="Zhang Z."/>
            <person name="Ro D.K."/>
            <person name="Shang Y."/>
            <person name="Huang S."/>
            <person name="Yan J."/>
        </authorList>
    </citation>
    <scope>NUCLEOTIDE SEQUENCE [LARGE SCALE GENOMIC DNA]</scope>
    <source>
        <strain evidence="2">Ta-2019</strain>
    </source>
</reference>
<protein>
    <submittedName>
        <fullName evidence="2">Uncharacterized protein</fullName>
    </submittedName>
</protein>
<evidence type="ECO:0000313" key="3">
    <source>
        <dbReference type="Proteomes" id="UP000824469"/>
    </source>
</evidence>
<gene>
    <name evidence="2" type="ORF">KI387_037157</name>
</gene>
<sequence>ALSAQRDQAHVELQTMTTERDREATASRQDEENLGRVTGEHDTALQAALTSRDADMIPNTTRLGAEALFYRISYYRV</sequence>
<dbReference type="AlphaFoldDB" id="A0AA38KWD0"/>
<feature type="compositionally biased region" description="Basic and acidic residues" evidence="1">
    <location>
        <begin position="18"/>
        <end position="41"/>
    </location>
</feature>
<feature type="non-terminal residue" evidence="2">
    <location>
        <position position="1"/>
    </location>
</feature>
<evidence type="ECO:0000256" key="1">
    <source>
        <dbReference type="SAM" id="MobiDB-lite"/>
    </source>
</evidence>
<comment type="caution">
    <text evidence="2">The sequence shown here is derived from an EMBL/GenBank/DDBJ whole genome shotgun (WGS) entry which is preliminary data.</text>
</comment>
<feature type="region of interest" description="Disordered" evidence="1">
    <location>
        <begin position="1"/>
        <end position="41"/>
    </location>
</feature>
<proteinExistence type="predicted"/>
<dbReference type="Proteomes" id="UP000824469">
    <property type="component" value="Unassembled WGS sequence"/>
</dbReference>
<keyword evidence="3" id="KW-1185">Reference proteome</keyword>
<feature type="non-terminal residue" evidence="2">
    <location>
        <position position="77"/>
    </location>
</feature>
<dbReference type="EMBL" id="JAHRHJ020000007">
    <property type="protein sequence ID" value="KAH9309246.1"/>
    <property type="molecule type" value="Genomic_DNA"/>
</dbReference>
<name>A0AA38KWD0_TAXCH</name>
<organism evidence="2 3">
    <name type="scientific">Taxus chinensis</name>
    <name type="common">Chinese yew</name>
    <name type="synonym">Taxus wallichiana var. chinensis</name>
    <dbReference type="NCBI Taxonomy" id="29808"/>
    <lineage>
        <taxon>Eukaryota</taxon>
        <taxon>Viridiplantae</taxon>
        <taxon>Streptophyta</taxon>
        <taxon>Embryophyta</taxon>
        <taxon>Tracheophyta</taxon>
        <taxon>Spermatophyta</taxon>
        <taxon>Pinopsida</taxon>
        <taxon>Pinidae</taxon>
        <taxon>Conifers II</taxon>
        <taxon>Cupressales</taxon>
        <taxon>Taxaceae</taxon>
        <taxon>Taxus</taxon>
    </lineage>
</organism>
<evidence type="ECO:0000313" key="2">
    <source>
        <dbReference type="EMBL" id="KAH9309246.1"/>
    </source>
</evidence>